<evidence type="ECO:0000256" key="6">
    <source>
        <dbReference type="ARBA" id="ARBA00023004"/>
    </source>
</evidence>
<dbReference type="PANTHER" id="PTHR43409">
    <property type="entry name" value="ANAEROBIC MAGNESIUM-PROTOPORPHYRIN IX MONOMETHYL ESTER CYCLASE-RELATED"/>
    <property type="match status" value="1"/>
</dbReference>
<dbReference type="EMBL" id="MHFR01000028">
    <property type="protein sequence ID" value="OGW98802.1"/>
    <property type="molecule type" value="Genomic_DNA"/>
</dbReference>
<sequence>MYKRLKLYLIKPSKYDDEGYVIRHWKGVLPSNTLACLLGLAEDVKNRKSLGADLKWQIEPIDETVERVNVKKIIRESRRKNTKTIIGLVGVQSNQFPRAFDLGLAFRNAGIDVLIGGFHVSGVTATLPEPPLEILALREAGITIIAGEVEGRLEIILRDSINNQLHPIYNFLNTPPDISQAPMPIIPKKLSNRYAIRNLATLDCGRGCPFQCSFCTVINVQGRKMRFRSVDSIIQMIRHNFYENKISSYFFTDDNLARHQHWESLFDSLIDLREKERMNISFSMQVDTQSYRIPNFIEKASRAGCTQAFIGVESVNEENLVAASKTQNKTANFKQLIETYLKAGITTHLGYIIGFPFDTQESIESNVRFLKSEIGAQQTSFFMLTPLPGSEDHKHLVSRKVPLDADLNNFDSFHETFRHSRMNPRAWTQLYENTWRNFYSLENIKEILRNTPRDLYWGVFMNLIWYKNSLQVENGHPMLHGFFRLKNRKERRSIFPLESRWAYGKRRALEIWKTLTGWAKLAVEMEEAWLATRHRGVLEERVLLELKHLHSKTTGWRNLRVSELQNIYRQAAMVLEKSQTRILTQRIRIPSRFSLWLKKWNVFSNQLTFSRLPMISFWKETAKYIEQGKVYKLKLHRIIFTSLQEIILLTRFVLSLLKQIVGTFSTEMR</sequence>
<evidence type="ECO:0000256" key="3">
    <source>
        <dbReference type="ARBA" id="ARBA00022679"/>
    </source>
</evidence>
<dbReference type="InterPro" id="IPR006638">
    <property type="entry name" value="Elp3/MiaA/NifB-like_rSAM"/>
</dbReference>
<evidence type="ECO:0000256" key="1">
    <source>
        <dbReference type="ARBA" id="ARBA00001966"/>
    </source>
</evidence>
<proteinExistence type="predicted"/>
<dbReference type="SFLD" id="SFLDS00029">
    <property type="entry name" value="Radical_SAM"/>
    <property type="match status" value="1"/>
</dbReference>
<dbReference type="PROSITE" id="PS51918">
    <property type="entry name" value="RADICAL_SAM"/>
    <property type="match status" value="1"/>
</dbReference>
<dbReference type="Proteomes" id="UP000178187">
    <property type="component" value="Unassembled WGS sequence"/>
</dbReference>
<dbReference type="CDD" id="cd01335">
    <property type="entry name" value="Radical_SAM"/>
    <property type="match status" value="1"/>
</dbReference>
<dbReference type="AlphaFoldDB" id="A0A1G1L0Y7"/>
<dbReference type="InterPro" id="IPR034466">
    <property type="entry name" value="Methyltransferase_Class_B"/>
</dbReference>
<keyword evidence="4" id="KW-0949">S-adenosyl-L-methionine</keyword>
<organism evidence="9 10">
    <name type="scientific">Candidatus Danuiimicrobium aquiferis</name>
    <dbReference type="NCBI Taxonomy" id="1801832"/>
    <lineage>
        <taxon>Bacteria</taxon>
        <taxon>Pseudomonadati</taxon>
        <taxon>Candidatus Omnitrophota</taxon>
        <taxon>Candidatus Danuiimicrobium</taxon>
    </lineage>
</organism>
<dbReference type="GO" id="GO:0046872">
    <property type="term" value="F:metal ion binding"/>
    <property type="evidence" value="ECO:0007669"/>
    <property type="project" value="UniProtKB-KW"/>
</dbReference>
<keyword evidence="3" id="KW-0808">Transferase</keyword>
<evidence type="ECO:0000259" key="8">
    <source>
        <dbReference type="PROSITE" id="PS51918"/>
    </source>
</evidence>
<gene>
    <name evidence="9" type="ORF">A3G33_01190</name>
</gene>
<evidence type="ECO:0000313" key="9">
    <source>
        <dbReference type="EMBL" id="OGW98802.1"/>
    </source>
</evidence>
<dbReference type="SFLD" id="SFLDG01123">
    <property type="entry name" value="methyltransferase_(Class_B)"/>
    <property type="match status" value="1"/>
</dbReference>
<dbReference type="GO" id="GO:0003824">
    <property type="term" value="F:catalytic activity"/>
    <property type="evidence" value="ECO:0007669"/>
    <property type="project" value="InterPro"/>
</dbReference>
<dbReference type="GO" id="GO:0051539">
    <property type="term" value="F:4 iron, 4 sulfur cluster binding"/>
    <property type="evidence" value="ECO:0007669"/>
    <property type="project" value="UniProtKB-KW"/>
</dbReference>
<dbReference type="SUPFAM" id="SSF102114">
    <property type="entry name" value="Radical SAM enzymes"/>
    <property type="match status" value="1"/>
</dbReference>
<dbReference type="Gene3D" id="3.80.30.20">
    <property type="entry name" value="tm_1862 like domain"/>
    <property type="match status" value="1"/>
</dbReference>
<dbReference type="Pfam" id="PF04055">
    <property type="entry name" value="Radical_SAM"/>
    <property type="match status" value="1"/>
</dbReference>
<keyword evidence="6" id="KW-0408">Iron</keyword>
<comment type="cofactor">
    <cofactor evidence="1">
        <name>[4Fe-4S] cluster</name>
        <dbReference type="ChEBI" id="CHEBI:49883"/>
    </cofactor>
</comment>
<comment type="caution">
    <text evidence="9">The sequence shown here is derived from an EMBL/GenBank/DDBJ whole genome shotgun (WGS) entry which is preliminary data.</text>
</comment>
<keyword evidence="2" id="KW-0489">Methyltransferase</keyword>
<dbReference type="SFLD" id="SFLDG01082">
    <property type="entry name" value="B12-binding_domain_containing"/>
    <property type="match status" value="1"/>
</dbReference>
<protein>
    <recommendedName>
        <fullName evidence="8">Radical SAM core domain-containing protein</fullName>
    </recommendedName>
</protein>
<dbReference type="InterPro" id="IPR051198">
    <property type="entry name" value="BchE-like"/>
</dbReference>
<evidence type="ECO:0000256" key="4">
    <source>
        <dbReference type="ARBA" id="ARBA00022691"/>
    </source>
</evidence>
<dbReference type="InterPro" id="IPR058240">
    <property type="entry name" value="rSAM_sf"/>
</dbReference>
<accession>A0A1G1L0Y7</accession>
<evidence type="ECO:0000256" key="5">
    <source>
        <dbReference type="ARBA" id="ARBA00022723"/>
    </source>
</evidence>
<dbReference type="InterPro" id="IPR023404">
    <property type="entry name" value="rSAM_horseshoe"/>
</dbReference>
<dbReference type="GO" id="GO:0005829">
    <property type="term" value="C:cytosol"/>
    <property type="evidence" value="ECO:0007669"/>
    <property type="project" value="TreeGrafter"/>
</dbReference>
<evidence type="ECO:0000313" key="10">
    <source>
        <dbReference type="Proteomes" id="UP000178187"/>
    </source>
</evidence>
<keyword evidence="5" id="KW-0479">Metal-binding</keyword>
<feature type="domain" description="Radical SAM core" evidence="8">
    <location>
        <begin position="194"/>
        <end position="425"/>
    </location>
</feature>
<reference evidence="9 10" key="1">
    <citation type="journal article" date="2016" name="Nat. Commun.">
        <title>Thousands of microbial genomes shed light on interconnected biogeochemical processes in an aquifer system.</title>
        <authorList>
            <person name="Anantharaman K."/>
            <person name="Brown C.T."/>
            <person name="Hug L.A."/>
            <person name="Sharon I."/>
            <person name="Castelle C.J."/>
            <person name="Probst A.J."/>
            <person name="Thomas B.C."/>
            <person name="Singh A."/>
            <person name="Wilkins M.J."/>
            <person name="Karaoz U."/>
            <person name="Brodie E.L."/>
            <person name="Williams K.H."/>
            <person name="Hubbard S.S."/>
            <person name="Banfield J.F."/>
        </authorList>
    </citation>
    <scope>NUCLEOTIDE SEQUENCE [LARGE SCALE GENOMIC DNA]</scope>
</reference>
<dbReference type="SMART" id="SM00729">
    <property type="entry name" value="Elp3"/>
    <property type="match status" value="1"/>
</dbReference>
<name>A0A1G1L0Y7_9BACT</name>
<dbReference type="InterPro" id="IPR007197">
    <property type="entry name" value="rSAM"/>
</dbReference>
<dbReference type="PANTHER" id="PTHR43409:SF7">
    <property type="entry name" value="BLL1977 PROTEIN"/>
    <property type="match status" value="1"/>
</dbReference>
<keyword evidence="7" id="KW-0411">Iron-sulfur</keyword>
<evidence type="ECO:0000256" key="2">
    <source>
        <dbReference type="ARBA" id="ARBA00022603"/>
    </source>
</evidence>
<evidence type="ECO:0000256" key="7">
    <source>
        <dbReference type="ARBA" id="ARBA00023014"/>
    </source>
</evidence>